<evidence type="ECO:0008006" key="3">
    <source>
        <dbReference type="Google" id="ProtNLM"/>
    </source>
</evidence>
<reference evidence="1" key="1">
    <citation type="submission" date="2022-02" db="EMBL/GenBank/DDBJ databases">
        <title>Polaribacter sp. MSW13, isolated from seawater.</title>
        <authorList>
            <person name="Kristyanto S."/>
            <person name="Jung J."/>
            <person name="Jeon C.O."/>
        </authorList>
    </citation>
    <scope>NUCLEOTIDE SEQUENCE</scope>
    <source>
        <strain evidence="1">MSW13</strain>
    </source>
</reference>
<dbReference type="PROSITE" id="PS51257">
    <property type="entry name" value="PROKAR_LIPOPROTEIN"/>
    <property type="match status" value="1"/>
</dbReference>
<name>A0A9X1VPF5_9FLAO</name>
<organism evidence="1 2">
    <name type="scientific">Polaribacter marinus</name>
    <dbReference type="NCBI Taxonomy" id="2916838"/>
    <lineage>
        <taxon>Bacteria</taxon>
        <taxon>Pseudomonadati</taxon>
        <taxon>Bacteroidota</taxon>
        <taxon>Flavobacteriia</taxon>
        <taxon>Flavobacteriales</taxon>
        <taxon>Flavobacteriaceae</taxon>
    </lineage>
</organism>
<accession>A0A9X1VPF5</accession>
<dbReference type="AlphaFoldDB" id="A0A9X1VPF5"/>
<dbReference type="RefSeq" id="WP_242179467.1">
    <property type="nucleotide sequence ID" value="NZ_JAKQYM010000016.1"/>
</dbReference>
<evidence type="ECO:0000313" key="1">
    <source>
        <dbReference type="EMBL" id="MCI2230359.1"/>
    </source>
</evidence>
<protein>
    <recommendedName>
        <fullName evidence="3">Lipoprotein</fullName>
    </recommendedName>
</protein>
<sequence>MKHPLNIIFLILTLFSCKNQSNSELKKVELKAEIVKTEKEESKDVNKLKTIPNDLRKFGVFDFFDSDEIMRIWRFPEGGAVFEELIEIKRNGKEWSSIRYTYLLDEYIEKPEYQKIRKKQTLKLKKEQILKFINKELLLENIKPNKEDQICLCDIYLGEYRLNNEQNYFEFFLGEKGNNNISKVNLMKFLDEIISE</sequence>
<dbReference type="EMBL" id="JAKQYM010000016">
    <property type="protein sequence ID" value="MCI2230359.1"/>
    <property type="molecule type" value="Genomic_DNA"/>
</dbReference>
<comment type="caution">
    <text evidence="1">The sequence shown here is derived from an EMBL/GenBank/DDBJ whole genome shotgun (WGS) entry which is preliminary data.</text>
</comment>
<evidence type="ECO:0000313" key="2">
    <source>
        <dbReference type="Proteomes" id="UP001139369"/>
    </source>
</evidence>
<proteinExistence type="predicted"/>
<dbReference type="Proteomes" id="UP001139369">
    <property type="component" value="Unassembled WGS sequence"/>
</dbReference>
<keyword evidence="2" id="KW-1185">Reference proteome</keyword>
<gene>
    <name evidence="1" type="ORF">MC378_14360</name>
</gene>